<feature type="region of interest" description="Disordered" evidence="1">
    <location>
        <begin position="96"/>
        <end position="117"/>
    </location>
</feature>
<dbReference type="RefSeq" id="WP_273935029.1">
    <property type="nucleotide sequence ID" value="NZ_CP097263.1"/>
</dbReference>
<accession>A0ABV6MXW4</accession>
<sequence>MDPILTAIAGAVAKEAVTAGGKAIAKLVQRVKEKFAKDPGAEVVLASAKEDPDNTMWVDALAKVLHRAEEADPTFGAELRELWSTAKSEIAVNASKTEQNAKSGGTNNNVSGPVSGTVIQSRDIKGNVHIRGH</sequence>
<comment type="caution">
    <text evidence="2">The sequence shown here is derived from an EMBL/GenBank/DDBJ whole genome shotgun (WGS) entry which is preliminary data.</text>
</comment>
<organism evidence="2 3">
    <name type="scientific">Kutzneria chonburiensis</name>
    <dbReference type="NCBI Taxonomy" id="1483604"/>
    <lineage>
        <taxon>Bacteria</taxon>
        <taxon>Bacillati</taxon>
        <taxon>Actinomycetota</taxon>
        <taxon>Actinomycetes</taxon>
        <taxon>Pseudonocardiales</taxon>
        <taxon>Pseudonocardiaceae</taxon>
        <taxon>Kutzneria</taxon>
    </lineage>
</organism>
<dbReference type="EMBL" id="JBHLUD010000009">
    <property type="protein sequence ID" value="MFC0545151.1"/>
    <property type="molecule type" value="Genomic_DNA"/>
</dbReference>
<keyword evidence="3" id="KW-1185">Reference proteome</keyword>
<name>A0ABV6MXW4_9PSEU</name>
<proteinExistence type="predicted"/>
<dbReference type="Proteomes" id="UP001589810">
    <property type="component" value="Unassembled WGS sequence"/>
</dbReference>
<evidence type="ECO:0000313" key="2">
    <source>
        <dbReference type="EMBL" id="MFC0545151.1"/>
    </source>
</evidence>
<protein>
    <submittedName>
        <fullName evidence="2">Uncharacterized protein</fullName>
    </submittedName>
</protein>
<evidence type="ECO:0000256" key="1">
    <source>
        <dbReference type="SAM" id="MobiDB-lite"/>
    </source>
</evidence>
<gene>
    <name evidence="2" type="ORF">ACFFH7_26835</name>
</gene>
<evidence type="ECO:0000313" key="3">
    <source>
        <dbReference type="Proteomes" id="UP001589810"/>
    </source>
</evidence>
<reference evidence="2 3" key="1">
    <citation type="submission" date="2024-09" db="EMBL/GenBank/DDBJ databases">
        <authorList>
            <person name="Sun Q."/>
            <person name="Mori K."/>
        </authorList>
    </citation>
    <scope>NUCLEOTIDE SEQUENCE [LARGE SCALE GENOMIC DNA]</scope>
    <source>
        <strain evidence="2 3">TBRC 1432</strain>
    </source>
</reference>